<sequence>MVRMTVLASGSKGNSTVVSNTRTRILVDAGMSCREIFKRMRSVGEDPETLDAILITHEHQDHVQGLQVTARKLGIPVYFTEATHRAWMRWMTPRKRLTYAEWLAQRQQEAAQKKAEAEKSGSEPDAEAEDPFYREAELAECAAEEEEERKADDKVEGDPCALPGVEYFRAGTHFSIGDIAISAFTIPHDAVDPVGFVFQTESIRIGLATDLGYMPPNVSLQLRGCDVLMLESNHDLEMLRDGPYPWSVKQRVMSRVGHLSNDAAAKFLETHYDGQASYVVLAHLSESNNLPELARVAAEYALRDRMSLLGNRLVLAEQRTATESIVL</sequence>
<dbReference type="InterPro" id="IPR052533">
    <property type="entry name" value="WalJ/YycJ-like"/>
</dbReference>
<accession>A0A7G8BHZ4</accession>
<dbReference type="SMART" id="SM00849">
    <property type="entry name" value="Lactamase_B"/>
    <property type="match status" value="1"/>
</dbReference>
<dbReference type="InterPro" id="IPR036866">
    <property type="entry name" value="RibonucZ/Hydroxyglut_hydro"/>
</dbReference>
<protein>
    <submittedName>
        <fullName evidence="3">MBL fold metallo-hydrolase</fullName>
    </submittedName>
</protein>
<feature type="domain" description="Metallo-beta-lactamase" evidence="2">
    <location>
        <begin position="12"/>
        <end position="251"/>
    </location>
</feature>
<dbReference type="InterPro" id="IPR001279">
    <property type="entry name" value="Metallo-B-lactamas"/>
</dbReference>
<dbReference type="SUPFAM" id="SSF56281">
    <property type="entry name" value="Metallo-hydrolase/oxidoreductase"/>
    <property type="match status" value="1"/>
</dbReference>
<keyword evidence="3" id="KW-0378">Hydrolase</keyword>
<dbReference type="EMBL" id="CP060394">
    <property type="protein sequence ID" value="QNI32164.1"/>
    <property type="molecule type" value="Genomic_DNA"/>
</dbReference>
<dbReference type="Gene3D" id="3.60.15.10">
    <property type="entry name" value="Ribonuclease Z/Hydroxyacylglutathione hydrolase-like"/>
    <property type="match status" value="1"/>
</dbReference>
<reference evidence="3 4" key="1">
    <citation type="submission" date="2020-08" db="EMBL/GenBank/DDBJ databases">
        <title>Edaphobacter telluris sp. nov. and Acidobacterium dinghuensis sp. nov., two acidobacteria isolated from forest soil.</title>
        <authorList>
            <person name="Fu J."/>
            <person name="Qiu L."/>
        </authorList>
    </citation>
    <scope>NUCLEOTIDE SEQUENCE [LARGE SCALE GENOMIC DNA]</scope>
    <source>
        <strain evidence="3">4Y35</strain>
    </source>
</reference>
<evidence type="ECO:0000313" key="4">
    <source>
        <dbReference type="Proteomes" id="UP000515312"/>
    </source>
</evidence>
<dbReference type="Proteomes" id="UP000515312">
    <property type="component" value="Chromosome"/>
</dbReference>
<keyword evidence="4" id="KW-1185">Reference proteome</keyword>
<evidence type="ECO:0000313" key="3">
    <source>
        <dbReference type="EMBL" id="QNI32164.1"/>
    </source>
</evidence>
<dbReference type="Pfam" id="PF12706">
    <property type="entry name" value="Lactamase_B_2"/>
    <property type="match status" value="1"/>
</dbReference>
<dbReference type="KEGG" id="adin:H7849_24755"/>
<proteinExistence type="predicted"/>
<dbReference type="RefSeq" id="WP_186743119.1">
    <property type="nucleotide sequence ID" value="NZ_CP060394.1"/>
</dbReference>
<dbReference type="PANTHER" id="PTHR47619">
    <property type="entry name" value="METALLO-HYDROLASE YYCJ-RELATED"/>
    <property type="match status" value="1"/>
</dbReference>
<dbReference type="PANTHER" id="PTHR47619:SF1">
    <property type="entry name" value="EXODEOXYRIBONUCLEASE WALJ"/>
    <property type="match status" value="1"/>
</dbReference>
<name>A0A7G8BHZ4_9BACT</name>
<dbReference type="GO" id="GO:0016787">
    <property type="term" value="F:hydrolase activity"/>
    <property type="evidence" value="ECO:0007669"/>
    <property type="project" value="UniProtKB-KW"/>
</dbReference>
<dbReference type="Pfam" id="PF00753">
    <property type="entry name" value="Lactamase_B"/>
    <property type="match status" value="1"/>
</dbReference>
<organism evidence="3 4">
    <name type="scientific">Alloacidobacterium dinghuense</name>
    <dbReference type="NCBI Taxonomy" id="2763107"/>
    <lineage>
        <taxon>Bacteria</taxon>
        <taxon>Pseudomonadati</taxon>
        <taxon>Acidobacteriota</taxon>
        <taxon>Terriglobia</taxon>
        <taxon>Terriglobales</taxon>
        <taxon>Acidobacteriaceae</taxon>
        <taxon>Alloacidobacterium</taxon>
    </lineage>
</organism>
<feature type="compositionally biased region" description="Basic and acidic residues" evidence="1">
    <location>
        <begin position="111"/>
        <end position="122"/>
    </location>
</feature>
<dbReference type="AlphaFoldDB" id="A0A7G8BHZ4"/>
<gene>
    <name evidence="3" type="ORF">H7849_24755</name>
</gene>
<feature type="region of interest" description="Disordered" evidence="1">
    <location>
        <begin position="110"/>
        <end position="132"/>
    </location>
</feature>
<evidence type="ECO:0000256" key="1">
    <source>
        <dbReference type="SAM" id="MobiDB-lite"/>
    </source>
</evidence>
<evidence type="ECO:0000259" key="2">
    <source>
        <dbReference type="SMART" id="SM00849"/>
    </source>
</evidence>